<dbReference type="InterPro" id="IPR036264">
    <property type="entry name" value="Bact_exopeptidase_dim_dom"/>
</dbReference>
<evidence type="ECO:0000256" key="5">
    <source>
        <dbReference type="ARBA" id="ARBA00022801"/>
    </source>
</evidence>
<evidence type="ECO:0000313" key="9">
    <source>
        <dbReference type="EMBL" id="MCB4798196.1"/>
    </source>
</evidence>
<comment type="cofactor">
    <cofactor evidence="1">
        <name>Mn(2+)</name>
        <dbReference type="ChEBI" id="CHEBI:29035"/>
    </cofactor>
</comment>
<feature type="binding site" evidence="7">
    <location>
        <position position="186"/>
    </location>
    <ligand>
        <name>Zn(2+)</name>
        <dbReference type="ChEBI" id="CHEBI:29105"/>
        <label>1</label>
    </ligand>
</feature>
<dbReference type="InterPro" id="IPR010158">
    <property type="entry name" value="Amidase_Cbmase"/>
</dbReference>
<keyword evidence="6" id="KW-0464">Manganese</keyword>
<dbReference type="NCBIfam" id="TIGR01879">
    <property type="entry name" value="hydantase"/>
    <property type="match status" value="1"/>
</dbReference>
<dbReference type="PANTHER" id="PTHR32494">
    <property type="entry name" value="ALLANTOATE DEIMINASE-RELATED"/>
    <property type="match status" value="1"/>
</dbReference>
<organism evidence="9 10">
    <name type="scientific">Neotamlana laminarinivorans</name>
    <dbReference type="NCBI Taxonomy" id="2883124"/>
    <lineage>
        <taxon>Bacteria</taxon>
        <taxon>Pseudomonadati</taxon>
        <taxon>Bacteroidota</taxon>
        <taxon>Flavobacteriia</taxon>
        <taxon>Flavobacteriales</taxon>
        <taxon>Flavobacteriaceae</taxon>
        <taxon>Neotamlana</taxon>
    </lineage>
</organism>
<comment type="similarity">
    <text evidence="2">Belongs to the peptidase M20 family.</text>
</comment>
<gene>
    <name evidence="9" type="ORF">LG649_05030</name>
</gene>
<comment type="caution">
    <text evidence="9">The sequence shown here is derived from an EMBL/GenBank/DDBJ whole genome shotgun (WGS) entry which is preliminary data.</text>
</comment>
<sequence>MNRIDKELQKLASFSATPNPSVTRIVYSEEDMEARAYFITLCENIGLKVRVDVIGNTFARWEGSQPDLAPVGTGSHIDAIPESGQYDGTVGVFGGLEAIRVLKESGYSPKRSIEILLFTSEEPTRFGIGCLGSRMLSGQLTPENAEKLIDTENNSLKQNLERVNFNTDLSSVKLPKNYYNAFVELHIEQGPILEAENLDIGIVTMIAAPSSLGVQIVGQGGHAGCVLMPKRKDAGCAAAEIALAVESIAQNSASDNTVATTGIFNIKPGAVNSIPKEAYLEIDLRDTFIETRDKALNDVQDKIKEISNRRGVTSNVKLLNCDPPAICAENLVNTVENVTKNLGYSYKKMISHAYHDSLFMAQICPTTMIFIPCRDGLSHHPDEYSSPEQIHKGVQTLALSLKALSE</sequence>
<dbReference type="Proteomes" id="UP001139199">
    <property type="component" value="Unassembled WGS sequence"/>
</dbReference>
<accession>A0A9X1HYN9</accession>
<dbReference type="SUPFAM" id="SSF53187">
    <property type="entry name" value="Zn-dependent exopeptidases"/>
    <property type="match status" value="1"/>
</dbReference>
<evidence type="ECO:0000256" key="6">
    <source>
        <dbReference type="ARBA" id="ARBA00023211"/>
    </source>
</evidence>
<dbReference type="RefSeq" id="WP_226541756.1">
    <property type="nucleotide sequence ID" value="NZ_JAJAPW010000002.1"/>
</dbReference>
<dbReference type="GO" id="GO:0016813">
    <property type="term" value="F:hydrolase activity, acting on carbon-nitrogen (but not peptide) bonds, in linear amidines"/>
    <property type="evidence" value="ECO:0007669"/>
    <property type="project" value="InterPro"/>
</dbReference>
<feature type="binding site" evidence="7">
    <location>
        <position position="87"/>
    </location>
    <ligand>
        <name>Zn(2+)</name>
        <dbReference type="ChEBI" id="CHEBI:29105"/>
        <label>1</label>
    </ligand>
</feature>
<dbReference type="GO" id="GO:0046872">
    <property type="term" value="F:metal ion binding"/>
    <property type="evidence" value="ECO:0007669"/>
    <property type="project" value="UniProtKB-KW"/>
</dbReference>
<evidence type="ECO:0000256" key="2">
    <source>
        <dbReference type="ARBA" id="ARBA00006153"/>
    </source>
</evidence>
<keyword evidence="4 7" id="KW-0479">Metal-binding</keyword>
<keyword evidence="7" id="KW-0862">Zinc</keyword>
<feature type="binding site" evidence="7">
    <location>
        <position position="76"/>
    </location>
    <ligand>
        <name>Zn(2+)</name>
        <dbReference type="ChEBI" id="CHEBI:29105"/>
        <label>1</label>
    </ligand>
</feature>
<comment type="subunit">
    <text evidence="3">Homodimer.</text>
</comment>
<dbReference type="CDD" id="cd03884">
    <property type="entry name" value="M20_bAS"/>
    <property type="match status" value="1"/>
</dbReference>
<dbReference type="Gene3D" id="3.30.70.360">
    <property type="match status" value="1"/>
</dbReference>
<keyword evidence="10" id="KW-1185">Reference proteome</keyword>
<evidence type="ECO:0000256" key="1">
    <source>
        <dbReference type="ARBA" id="ARBA00001936"/>
    </source>
</evidence>
<dbReference type="InterPro" id="IPR002933">
    <property type="entry name" value="Peptidase_M20"/>
</dbReference>
<name>A0A9X1HYN9_9FLAO</name>
<dbReference type="Pfam" id="PF07687">
    <property type="entry name" value="M20_dimer"/>
    <property type="match status" value="1"/>
</dbReference>
<dbReference type="PIRSF" id="PIRSF001235">
    <property type="entry name" value="Amidase_carbamoylase"/>
    <property type="match status" value="1"/>
</dbReference>
<dbReference type="Gene3D" id="3.40.630.10">
    <property type="entry name" value="Zn peptidases"/>
    <property type="match status" value="1"/>
</dbReference>
<reference evidence="9" key="1">
    <citation type="submission" date="2021-10" db="EMBL/GenBank/DDBJ databases">
        <title>Tamlana sargassums sp. nov., and Tamlana laminarinivorans sp. nov., two new bacteria isolated from the brown alga.</title>
        <authorList>
            <person name="Li J."/>
        </authorList>
    </citation>
    <scope>NUCLEOTIDE SEQUENCE</scope>
    <source>
        <strain evidence="9">PT2-4</strain>
    </source>
</reference>
<protein>
    <submittedName>
        <fullName evidence="9">M20 family metallo-hydrolase</fullName>
    </submittedName>
</protein>
<feature type="binding site" evidence="7">
    <location>
        <position position="87"/>
    </location>
    <ligand>
        <name>Zn(2+)</name>
        <dbReference type="ChEBI" id="CHEBI:29105"/>
        <label>2</label>
    </ligand>
</feature>
<dbReference type="PANTHER" id="PTHR32494:SF19">
    <property type="entry name" value="ALLANTOATE DEIMINASE-RELATED"/>
    <property type="match status" value="1"/>
</dbReference>
<feature type="domain" description="Peptidase M20 dimerisation" evidence="8">
    <location>
        <begin position="216"/>
        <end position="306"/>
    </location>
</feature>
<dbReference type="EMBL" id="JAJAPW010000002">
    <property type="protein sequence ID" value="MCB4798196.1"/>
    <property type="molecule type" value="Genomic_DNA"/>
</dbReference>
<evidence type="ECO:0000313" key="10">
    <source>
        <dbReference type="Proteomes" id="UP001139199"/>
    </source>
</evidence>
<dbReference type="SUPFAM" id="SSF55031">
    <property type="entry name" value="Bacterial exopeptidase dimerisation domain"/>
    <property type="match status" value="1"/>
</dbReference>
<evidence type="ECO:0000259" key="8">
    <source>
        <dbReference type="Pfam" id="PF07687"/>
    </source>
</evidence>
<evidence type="ECO:0000256" key="3">
    <source>
        <dbReference type="ARBA" id="ARBA00011738"/>
    </source>
</evidence>
<dbReference type="AlphaFoldDB" id="A0A9X1HYN9"/>
<dbReference type="Pfam" id="PF01546">
    <property type="entry name" value="Peptidase_M20"/>
    <property type="match status" value="1"/>
</dbReference>
<proteinExistence type="inferred from homology"/>
<keyword evidence="5" id="KW-0378">Hydrolase</keyword>
<feature type="binding site" evidence="7">
    <location>
        <position position="122"/>
    </location>
    <ligand>
        <name>Zn(2+)</name>
        <dbReference type="ChEBI" id="CHEBI:29105"/>
        <label>2</label>
    </ligand>
</feature>
<dbReference type="NCBIfam" id="NF006771">
    <property type="entry name" value="PRK09290.1-5"/>
    <property type="match status" value="1"/>
</dbReference>
<dbReference type="InterPro" id="IPR011650">
    <property type="entry name" value="Peptidase_M20_dimer"/>
</dbReference>
<feature type="binding site" evidence="7">
    <location>
        <position position="379"/>
    </location>
    <ligand>
        <name>Zn(2+)</name>
        <dbReference type="ChEBI" id="CHEBI:29105"/>
        <label>2</label>
    </ligand>
</feature>
<evidence type="ECO:0000256" key="7">
    <source>
        <dbReference type="PIRSR" id="PIRSR001235-1"/>
    </source>
</evidence>
<evidence type="ECO:0000256" key="4">
    <source>
        <dbReference type="ARBA" id="ARBA00022723"/>
    </source>
</evidence>
<comment type="cofactor">
    <cofactor evidence="7">
        <name>Zn(2+)</name>
        <dbReference type="ChEBI" id="CHEBI:29105"/>
    </cofactor>
    <text evidence="7">Binds 2 Zn(2+) ions per subunit.</text>
</comment>